<evidence type="ECO:0000313" key="2">
    <source>
        <dbReference type="Proteomes" id="UP000257109"/>
    </source>
</evidence>
<accession>A0A371G5T2</accession>
<gene>
    <name evidence="1" type="ORF">CR513_32821</name>
</gene>
<keyword evidence="2" id="KW-1185">Reference proteome</keyword>
<dbReference type="AlphaFoldDB" id="A0A371G5T2"/>
<dbReference type="Proteomes" id="UP000257109">
    <property type="component" value="Unassembled WGS sequence"/>
</dbReference>
<proteinExistence type="predicted"/>
<comment type="caution">
    <text evidence="1">The sequence shown here is derived from an EMBL/GenBank/DDBJ whole genome shotgun (WGS) entry which is preliminary data.</text>
</comment>
<feature type="non-terminal residue" evidence="1">
    <location>
        <position position="1"/>
    </location>
</feature>
<organism evidence="1 2">
    <name type="scientific">Mucuna pruriens</name>
    <name type="common">Velvet bean</name>
    <name type="synonym">Dolichos pruriens</name>
    <dbReference type="NCBI Taxonomy" id="157652"/>
    <lineage>
        <taxon>Eukaryota</taxon>
        <taxon>Viridiplantae</taxon>
        <taxon>Streptophyta</taxon>
        <taxon>Embryophyta</taxon>
        <taxon>Tracheophyta</taxon>
        <taxon>Spermatophyta</taxon>
        <taxon>Magnoliopsida</taxon>
        <taxon>eudicotyledons</taxon>
        <taxon>Gunneridae</taxon>
        <taxon>Pentapetalae</taxon>
        <taxon>rosids</taxon>
        <taxon>fabids</taxon>
        <taxon>Fabales</taxon>
        <taxon>Fabaceae</taxon>
        <taxon>Papilionoideae</taxon>
        <taxon>50 kb inversion clade</taxon>
        <taxon>NPAAA clade</taxon>
        <taxon>indigoferoid/millettioid clade</taxon>
        <taxon>Phaseoleae</taxon>
        <taxon>Mucuna</taxon>
    </lineage>
</organism>
<sequence>MNEEALVQLVPNIDSNVVVCGYIDSRTWELVVDSNDLQKQCRQDMRAITKIYQTLGQSNKQLIMPFSQPFTNYYLPVSHDADLQVRLEILHEHTQPHKKKKGWREKARNLLRNSKRGGSDGIRKKVGLDVVERREENASIPLLFSLGVKTSSILSKQTLEEAE</sequence>
<protein>
    <submittedName>
        <fullName evidence="1">Uncharacterized protein</fullName>
    </submittedName>
</protein>
<name>A0A371G5T2_MUCPR</name>
<dbReference type="EMBL" id="QJKJ01006658">
    <property type="protein sequence ID" value="RDX85916.1"/>
    <property type="molecule type" value="Genomic_DNA"/>
</dbReference>
<evidence type="ECO:0000313" key="1">
    <source>
        <dbReference type="EMBL" id="RDX85916.1"/>
    </source>
</evidence>
<reference evidence="1" key="1">
    <citation type="submission" date="2018-05" db="EMBL/GenBank/DDBJ databases">
        <title>Draft genome of Mucuna pruriens seed.</title>
        <authorList>
            <person name="Nnadi N.E."/>
            <person name="Vos R."/>
            <person name="Hasami M.H."/>
            <person name="Devisetty U.K."/>
            <person name="Aguiy J.C."/>
        </authorList>
    </citation>
    <scope>NUCLEOTIDE SEQUENCE [LARGE SCALE GENOMIC DNA]</scope>
    <source>
        <strain evidence="1">JCA_2017</strain>
    </source>
</reference>